<evidence type="ECO:0000256" key="1">
    <source>
        <dbReference type="SAM" id="Coils"/>
    </source>
</evidence>
<comment type="caution">
    <text evidence="3">The sequence shown here is derived from an EMBL/GenBank/DDBJ whole genome shotgun (WGS) entry which is preliminary data.</text>
</comment>
<reference evidence="3" key="1">
    <citation type="submission" date="2022-01" db="EMBL/GenBank/DDBJ databases">
        <title>Comparative genomics reveals a dynamic genome evolution in the ectomycorrhizal milk-cap (Lactarius) mushrooms.</title>
        <authorList>
            <consortium name="DOE Joint Genome Institute"/>
            <person name="Lebreton A."/>
            <person name="Tang N."/>
            <person name="Kuo A."/>
            <person name="LaButti K."/>
            <person name="Drula E."/>
            <person name="Barry K."/>
            <person name="Clum A."/>
            <person name="Lipzen A."/>
            <person name="Mousain D."/>
            <person name="Ng V."/>
            <person name="Wang R."/>
            <person name="Wang X."/>
            <person name="Dai Y."/>
            <person name="Henrissat B."/>
            <person name="Grigoriev I.V."/>
            <person name="Guerin-Laguette A."/>
            <person name="Yu F."/>
            <person name="Martin F.M."/>
        </authorList>
    </citation>
    <scope>NUCLEOTIDE SEQUENCE</scope>
    <source>
        <strain evidence="3">QP</strain>
    </source>
</reference>
<feature type="compositionally biased region" description="Polar residues" evidence="2">
    <location>
        <begin position="779"/>
        <end position="789"/>
    </location>
</feature>
<feature type="compositionally biased region" description="Acidic residues" evidence="2">
    <location>
        <begin position="647"/>
        <end position="658"/>
    </location>
</feature>
<feature type="compositionally biased region" description="Pro residues" evidence="2">
    <location>
        <begin position="423"/>
        <end position="432"/>
    </location>
</feature>
<name>A0AAD4LG79_9AGAM</name>
<accession>A0AAD4LG79</accession>
<feature type="compositionally biased region" description="Basic and acidic residues" evidence="2">
    <location>
        <begin position="706"/>
        <end position="718"/>
    </location>
</feature>
<feature type="compositionally biased region" description="Pro residues" evidence="2">
    <location>
        <begin position="568"/>
        <end position="580"/>
    </location>
</feature>
<keyword evidence="4" id="KW-1185">Reference proteome</keyword>
<dbReference type="AlphaFoldDB" id="A0AAD4LG79"/>
<feature type="compositionally biased region" description="Pro residues" evidence="2">
    <location>
        <begin position="259"/>
        <end position="268"/>
    </location>
</feature>
<dbReference type="PRINTS" id="PR01217">
    <property type="entry name" value="PRICHEXTENSN"/>
</dbReference>
<feature type="compositionally biased region" description="Basic and acidic residues" evidence="2">
    <location>
        <begin position="218"/>
        <end position="238"/>
    </location>
</feature>
<organism evidence="3 4">
    <name type="scientific">Lactarius akahatsu</name>
    <dbReference type="NCBI Taxonomy" id="416441"/>
    <lineage>
        <taxon>Eukaryota</taxon>
        <taxon>Fungi</taxon>
        <taxon>Dikarya</taxon>
        <taxon>Basidiomycota</taxon>
        <taxon>Agaricomycotina</taxon>
        <taxon>Agaricomycetes</taxon>
        <taxon>Russulales</taxon>
        <taxon>Russulaceae</taxon>
        <taxon>Lactarius</taxon>
    </lineage>
</organism>
<feature type="compositionally biased region" description="Polar residues" evidence="2">
    <location>
        <begin position="35"/>
        <end position="45"/>
    </location>
</feature>
<feature type="compositionally biased region" description="Pro residues" evidence="2">
    <location>
        <begin position="615"/>
        <end position="624"/>
    </location>
</feature>
<feature type="compositionally biased region" description="Low complexity" evidence="2">
    <location>
        <begin position="18"/>
        <end position="31"/>
    </location>
</feature>
<feature type="compositionally biased region" description="Low complexity" evidence="2">
    <location>
        <begin position="601"/>
        <end position="614"/>
    </location>
</feature>
<dbReference type="EMBL" id="JAKELL010000023">
    <property type="protein sequence ID" value="KAH8992233.1"/>
    <property type="molecule type" value="Genomic_DNA"/>
</dbReference>
<evidence type="ECO:0000313" key="3">
    <source>
        <dbReference type="EMBL" id="KAH8992233.1"/>
    </source>
</evidence>
<evidence type="ECO:0000313" key="4">
    <source>
        <dbReference type="Proteomes" id="UP001201163"/>
    </source>
</evidence>
<feature type="compositionally biased region" description="Low complexity" evidence="2">
    <location>
        <begin position="833"/>
        <end position="842"/>
    </location>
</feature>
<feature type="compositionally biased region" description="Acidic residues" evidence="2">
    <location>
        <begin position="552"/>
        <end position="562"/>
    </location>
</feature>
<evidence type="ECO:0000256" key="2">
    <source>
        <dbReference type="SAM" id="MobiDB-lite"/>
    </source>
</evidence>
<keyword evidence="1" id="KW-0175">Coiled coil</keyword>
<feature type="compositionally biased region" description="Low complexity" evidence="2">
    <location>
        <begin position="330"/>
        <end position="348"/>
    </location>
</feature>
<proteinExistence type="predicted"/>
<feature type="compositionally biased region" description="Low complexity" evidence="2">
    <location>
        <begin position="761"/>
        <end position="773"/>
    </location>
</feature>
<dbReference type="Proteomes" id="UP001201163">
    <property type="component" value="Unassembled WGS sequence"/>
</dbReference>
<gene>
    <name evidence="3" type="ORF">EDB92DRAFT_594434</name>
</gene>
<feature type="coiled-coil region" evidence="1">
    <location>
        <begin position="108"/>
        <end position="163"/>
    </location>
</feature>
<feature type="compositionally biased region" description="Low complexity" evidence="2">
    <location>
        <begin position="625"/>
        <end position="640"/>
    </location>
</feature>
<protein>
    <submittedName>
        <fullName evidence="3">Uncharacterized protein</fullName>
    </submittedName>
</protein>
<feature type="compositionally biased region" description="Polar residues" evidence="2">
    <location>
        <begin position="519"/>
        <end position="528"/>
    </location>
</feature>
<feature type="region of interest" description="Disordered" evidence="2">
    <location>
        <begin position="218"/>
        <end position="866"/>
    </location>
</feature>
<sequence>MSSDQPRTRHRASRYAMDDAAYAPSSASSSDNSDRGTQSHYSSSRRVLAHVLARKERDSKQMHQLLKLTFAKLDEESQRATDAERRAAECLVRARAAIDARAQADADAASARTELAMYKLQLDQAQREIFRAQEMLTGLEARRHDAEEDAARSRSVARKLQEERAIEAAKEEGKQQGWHEGLRRGMLLGRQEAEEELVRSRRREEDLRSRSRRPRVDDPLFSRVALDHPEESSPERVTPHPPPARARNGRRTPDISPQTPAPPGPNRVPPFGHHGSHPELARSIRRRQHNEDTPQQRSRSRPRLETPTLPPAVPEPAHSRPYTPHEDSTPSIIQPIPVPASASSSSHPLTLRASPSPSPSPSHVHHAPVQIPPDNWIPRAQDASGDGRLSIYLPPPHELVEPLHVPDGPYAIAATPEEGSPAVVPPPPPPDFSPSTHVYAPTPPPPDLGPSASQTPRRGRALRPREREYTYGPPPPRPDLEPTASNPPPQPHFRDYASAPPPPDLRPASAPKRIAKVASNHSRASTHLSEFDILAPVDQSRSFGAPPIETEQVGESEGELEYVDAPTVPIPRQPIAPNPPLQRRRATYDRRPSRGPPPPRQIILPAPLSQAQPVAAPPPPPLVPQPYVYTPQPQQSQQVQDSHDDMGFENDNENDEDAPLLAVPPSERNRPHRSRTQSSGVIGISVEPPSPGNSPPSSGNNTALQRRADLLSPEHAERPLPLAMPVQIPYIDIFSGSRNKPQPPPPQHRSHRHAREEQERPLTPLPELELAGLVPPGMTVTNPSSSPGASATDLHHSAPQSHPYRHTRSGGGGGGGMRYEYEAAPVPAGMEYPASPLGARPSGAPPRRRGTATTKTKEGGETPLSPLAVASGLLGLKGRLGMPWRRNTAK</sequence>
<feature type="region of interest" description="Disordered" evidence="2">
    <location>
        <begin position="1"/>
        <end position="45"/>
    </location>
</feature>